<dbReference type="GO" id="GO:0005886">
    <property type="term" value="C:plasma membrane"/>
    <property type="evidence" value="ECO:0007669"/>
    <property type="project" value="UniProtKB-SubCell"/>
</dbReference>
<evidence type="ECO:0000256" key="3">
    <source>
        <dbReference type="ARBA" id="ARBA00022519"/>
    </source>
</evidence>
<organism evidence="12 13">
    <name type="scientific">Sphingomonas alpina</name>
    <dbReference type="NCBI Taxonomy" id="653931"/>
    <lineage>
        <taxon>Bacteria</taxon>
        <taxon>Pseudomonadati</taxon>
        <taxon>Pseudomonadota</taxon>
        <taxon>Alphaproteobacteria</taxon>
        <taxon>Sphingomonadales</taxon>
        <taxon>Sphingomonadaceae</taxon>
        <taxon>Sphingomonas</taxon>
    </lineage>
</organism>
<evidence type="ECO:0000313" key="12">
    <source>
        <dbReference type="EMBL" id="QNQ10526.1"/>
    </source>
</evidence>
<keyword evidence="8 9" id="KW-0131">Cell cycle</keyword>
<name>A0A7H0LLH3_9SPHN</name>
<comment type="function">
    <text evidence="9">Essential cell division protein.</text>
</comment>
<dbReference type="Pfam" id="PF08478">
    <property type="entry name" value="POTRA_1"/>
    <property type="match status" value="1"/>
</dbReference>
<gene>
    <name evidence="9" type="primary">ftsQ</name>
    <name evidence="12" type="ORF">H3Z74_04745</name>
</gene>
<comment type="subcellular location">
    <subcellularLocation>
        <location evidence="9">Cell inner membrane</location>
        <topology evidence="9">Single-pass type II membrane protein</topology>
    </subcellularLocation>
    <subcellularLocation>
        <location evidence="1">Membrane</location>
    </subcellularLocation>
    <text evidence="9">Localizes to the division septum.</text>
</comment>
<feature type="domain" description="POTRA" evidence="11">
    <location>
        <begin position="81"/>
        <end position="149"/>
    </location>
</feature>
<evidence type="ECO:0000256" key="2">
    <source>
        <dbReference type="ARBA" id="ARBA00022475"/>
    </source>
</evidence>
<dbReference type="InterPro" id="IPR005548">
    <property type="entry name" value="Cell_div_FtsQ/DivIB_C"/>
</dbReference>
<dbReference type="Gene3D" id="3.40.50.11690">
    <property type="entry name" value="Cell division protein FtsQ/DivIB"/>
    <property type="match status" value="1"/>
</dbReference>
<keyword evidence="3 9" id="KW-0997">Cell inner membrane</keyword>
<dbReference type="PANTHER" id="PTHR35851">
    <property type="entry name" value="CELL DIVISION PROTEIN FTSQ"/>
    <property type="match status" value="1"/>
</dbReference>
<evidence type="ECO:0000256" key="5">
    <source>
        <dbReference type="ARBA" id="ARBA00022692"/>
    </source>
</evidence>
<evidence type="ECO:0000256" key="6">
    <source>
        <dbReference type="ARBA" id="ARBA00022989"/>
    </source>
</evidence>
<dbReference type="InterPro" id="IPR034746">
    <property type="entry name" value="POTRA"/>
</dbReference>
<dbReference type="PROSITE" id="PS51779">
    <property type="entry name" value="POTRA"/>
    <property type="match status" value="1"/>
</dbReference>
<reference evidence="12 13" key="1">
    <citation type="submission" date="2020-09" db="EMBL/GenBank/DDBJ databases">
        <title>Sphingomonas sp., a new species isolated from pork steak.</title>
        <authorList>
            <person name="Heidler von Heilborn D."/>
        </authorList>
    </citation>
    <scope>NUCLEOTIDE SEQUENCE [LARGE SCALE GENOMIC DNA]</scope>
    <source>
        <strain evidence="13">S8-3T</strain>
    </source>
</reference>
<dbReference type="KEGG" id="spap:H3Z74_04745"/>
<dbReference type="GO" id="GO:0090529">
    <property type="term" value="P:cell septum assembly"/>
    <property type="evidence" value="ECO:0007669"/>
    <property type="project" value="InterPro"/>
</dbReference>
<dbReference type="HAMAP" id="MF_00911">
    <property type="entry name" value="FtsQ_subfam"/>
    <property type="match status" value="1"/>
</dbReference>
<dbReference type="InterPro" id="IPR026579">
    <property type="entry name" value="FtsQ"/>
</dbReference>
<evidence type="ECO:0000256" key="10">
    <source>
        <dbReference type="SAM" id="MobiDB-lite"/>
    </source>
</evidence>
<dbReference type="AlphaFoldDB" id="A0A7H0LLH3"/>
<comment type="similarity">
    <text evidence="9">Belongs to the FtsQ/DivIB family. FtsQ subfamily.</text>
</comment>
<sequence>MAATLKRAPARRPVQKRKQPRTSIIDRIIAALPISETTLHRVATWSITGAVIAGLVTFAAWMGIPGAVGVAVAEGVGRAGFRVQQIEVTGLSRMDRMSVYAVALDQQSRAMPLVNLEDVRAKLLKYGWIEDAHVSRRLPDTLLVHIVERKPTAVWQDKGQLSLIAANGVWLEAVRADAMPDLPLVIGPGANEQEAAYQQLLNAAPALRPLVKAATWVGNRRWNLTFESGETLLLPEGNTAASHALVKFAEMDGVRPLLNKGWLRFDMRDPAKLVARRPGEETARAITDPSDADSNDKNKTPKPAVIEAKKHVGVTGQG</sequence>
<dbReference type="GO" id="GO:0043093">
    <property type="term" value="P:FtsZ-dependent cytokinesis"/>
    <property type="evidence" value="ECO:0007669"/>
    <property type="project" value="UniProtKB-UniRule"/>
</dbReference>
<keyword evidence="2 9" id="KW-1003">Cell membrane</keyword>
<dbReference type="InterPro" id="IPR045335">
    <property type="entry name" value="FtsQ_C_sf"/>
</dbReference>
<dbReference type="RefSeq" id="WP_187762820.1">
    <property type="nucleotide sequence ID" value="NZ_CP061038.1"/>
</dbReference>
<protein>
    <recommendedName>
        <fullName evidence="9">Cell division protein FtsQ</fullName>
    </recommendedName>
</protein>
<keyword evidence="7 9" id="KW-0472">Membrane</keyword>
<feature type="region of interest" description="Disordered" evidence="10">
    <location>
        <begin position="275"/>
        <end position="318"/>
    </location>
</feature>
<proteinExistence type="inferred from homology"/>
<evidence type="ECO:0000256" key="9">
    <source>
        <dbReference type="HAMAP-Rule" id="MF_00911"/>
    </source>
</evidence>
<evidence type="ECO:0000313" key="13">
    <source>
        <dbReference type="Proteomes" id="UP000516148"/>
    </source>
</evidence>
<dbReference type="Proteomes" id="UP000516148">
    <property type="component" value="Chromosome"/>
</dbReference>
<dbReference type="Pfam" id="PF03799">
    <property type="entry name" value="FtsQ_DivIB_C"/>
    <property type="match status" value="1"/>
</dbReference>
<dbReference type="GO" id="GO:0032153">
    <property type="term" value="C:cell division site"/>
    <property type="evidence" value="ECO:0007669"/>
    <property type="project" value="UniProtKB-UniRule"/>
</dbReference>
<evidence type="ECO:0000256" key="7">
    <source>
        <dbReference type="ARBA" id="ARBA00023136"/>
    </source>
</evidence>
<dbReference type="InterPro" id="IPR013685">
    <property type="entry name" value="POTRA_FtsQ_type"/>
</dbReference>
<evidence type="ECO:0000256" key="8">
    <source>
        <dbReference type="ARBA" id="ARBA00023306"/>
    </source>
</evidence>
<keyword evidence="4 9" id="KW-0132">Cell division</keyword>
<accession>A0A7H0LLH3</accession>
<keyword evidence="13" id="KW-1185">Reference proteome</keyword>
<evidence type="ECO:0000256" key="1">
    <source>
        <dbReference type="ARBA" id="ARBA00004370"/>
    </source>
</evidence>
<evidence type="ECO:0000256" key="4">
    <source>
        <dbReference type="ARBA" id="ARBA00022618"/>
    </source>
</evidence>
<dbReference type="Gene3D" id="3.10.20.310">
    <property type="entry name" value="membrane protein fhac"/>
    <property type="match status" value="1"/>
</dbReference>
<evidence type="ECO:0000259" key="11">
    <source>
        <dbReference type="PROSITE" id="PS51779"/>
    </source>
</evidence>
<dbReference type="PANTHER" id="PTHR35851:SF1">
    <property type="entry name" value="CELL DIVISION PROTEIN FTSQ"/>
    <property type="match status" value="1"/>
</dbReference>
<dbReference type="EMBL" id="CP061038">
    <property type="protein sequence ID" value="QNQ10526.1"/>
    <property type="molecule type" value="Genomic_DNA"/>
</dbReference>
<keyword evidence="6 9" id="KW-1133">Transmembrane helix</keyword>
<keyword evidence="5 9" id="KW-0812">Transmembrane</keyword>